<accession>A0A2A2TAX1</accession>
<comment type="caution">
    <text evidence="1">The sequence shown here is derived from an EMBL/GenBank/DDBJ whole genome shotgun (WGS) entry which is preliminary data.</text>
</comment>
<proteinExistence type="predicted"/>
<name>A0A2A2TAX1_9CYAN</name>
<organism evidence="1 2">
    <name type="scientific">Brunnivagina elsteri CCALA 953</name>
    <dbReference type="NCBI Taxonomy" id="987040"/>
    <lineage>
        <taxon>Bacteria</taxon>
        <taxon>Bacillati</taxon>
        <taxon>Cyanobacteriota</taxon>
        <taxon>Cyanophyceae</taxon>
        <taxon>Nostocales</taxon>
        <taxon>Calotrichaceae</taxon>
        <taxon>Brunnivagina</taxon>
    </lineage>
</organism>
<dbReference type="EMBL" id="NTFS01000536">
    <property type="protein sequence ID" value="PAX49096.1"/>
    <property type="molecule type" value="Genomic_DNA"/>
</dbReference>
<evidence type="ECO:0000313" key="1">
    <source>
        <dbReference type="EMBL" id="PAX49096.1"/>
    </source>
</evidence>
<dbReference type="AlphaFoldDB" id="A0A2A2TAX1"/>
<sequence length="60" mass="6859">MSISMHNLQPPLLIQALAEVKTSRRCNLFNYSCVAIALRDMGYKLEADWLEQHRVGIKQG</sequence>
<keyword evidence="2" id="KW-1185">Reference proteome</keyword>
<gene>
    <name evidence="1" type="ORF">CK510_27875</name>
</gene>
<protein>
    <submittedName>
        <fullName evidence="1">Uncharacterized protein</fullName>
    </submittedName>
</protein>
<dbReference type="Proteomes" id="UP000218238">
    <property type="component" value="Unassembled WGS sequence"/>
</dbReference>
<dbReference type="RefSeq" id="WP_095724742.1">
    <property type="nucleotide sequence ID" value="NZ_NTFS01000536.1"/>
</dbReference>
<reference evidence="1 2" key="1">
    <citation type="submission" date="2017-08" db="EMBL/GenBank/DDBJ databases">
        <title>Draft genome sequence of filamentous cyanobacterium Calothrix elsteri CCALA 953.</title>
        <authorList>
            <person name="Gagunashvili A.N."/>
            <person name="Elster J."/>
            <person name="Andresson O.S."/>
        </authorList>
    </citation>
    <scope>NUCLEOTIDE SEQUENCE [LARGE SCALE GENOMIC DNA]</scope>
    <source>
        <strain evidence="1 2">CCALA 953</strain>
    </source>
</reference>
<evidence type="ECO:0000313" key="2">
    <source>
        <dbReference type="Proteomes" id="UP000218238"/>
    </source>
</evidence>